<feature type="region of interest" description="Disordered" evidence="1">
    <location>
        <begin position="395"/>
        <end position="451"/>
    </location>
</feature>
<dbReference type="AlphaFoldDB" id="A0A8S1PTQ1"/>
<reference evidence="2" key="1">
    <citation type="submission" date="2021-01" db="EMBL/GenBank/DDBJ databases">
        <authorList>
            <consortium name="Genoscope - CEA"/>
            <person name="William W."/>
        </authorList>
    </citation>
    <scope>NUCLEOTIDE SEQUENCE</scope>
</reference>
<keyword evidence="3" id="KW-1185">Reference proteome</keyword>
<evidence type="ECO:0000313" key="3">
    <source>
        <dbReference type="Proteomes" id="UP000692954"/>
    </source>
</evidence>
<dbReference type="Proteomes" id="UP000692954">
    <property type="component" value="Unassembled WGS sequence"/>
</dbReference>
<organism evidence="2 3">
    <name type="scientific">Paramecium sonneborni</name>
    <dbReference type="NCBI Taxonomy" id="65129"/>
    <lineage>
        <taxon>Eukaryota</taxon>
        <taxon>Sar</taxon>
        <taxon>Alveolata</taxon>
        <taxon>Ciliophora</taxon>
        <taxon>Intramacronucleata</taxon>
        <taxon>Oligohymenophorea</taxon>
        <taxon>Peniculida</taxon>
        <taxon>Parameciidae</taxon>
        <taxon>Paramecium</taxon>
    </lineage>
</organism>
<feature type="compositionally biased region" description="Polar residues" evidence="1">
    <location>
        <begin position="411"/>
        <end position="451"/>
    </location>
</feature>
<gene>
    <name evidence="2" type="ORF">PSON_ATCC_30995.1.T0850209</name>
</gene>
<evidence type="ECO:0000313" key="2">
    <source>
        <dbReference type="EMBL" id="CAD8105969.1"/>
    </source>
</evidence>
<evidence type="ECO:0000256" key="1">
    <source>
        <dbReference type="SAM" id="MobiDB-lite"/>
    </source>
</evidence>
<dbReference type="EMBL" id="CAJJDN010000085">
    <property type="protein sequence ID" value="CAD8105969.1"/>
    <property type="molecule type" value="Genomic_DNA"/>
</dbReference>
<comment type="caution">
    <text evidence="2">The sequence shown here is derived from an EMBL/GenBank/DDBJ whole genome shotgun (WGS) entry which is preliminary data.</text>
</comment>
<protein>
    <submittedName>
        <fullName evidence="2">Uncharacterized protein</fullName>
    </submittedName>
</protein>
<dbReference type="OrthoDB" id="289273at2759"/>
<accession>A0A8S1PTQ1</accession>
<proteinExistence type="predicted"/>
<sequence>MKILIINGYMKSYKGMKNFEQYKLIIKEALLSKKEMIDTEIDFIIRDRDSIDDLLYEIDSSFVRIECGKMFDSIDIIFFEGDANLRPWSPNAYKYLILLRMCLRSNKILFASSFALQGLVFLIASNVECQISVINGLNGGQLGDLSKIKKDLTDIKQSDFFLDNVTGDLYGFNYDTGEWISKGNAGIHFRKAAEEFKTIGKYIMKAPQYKVKGMKELDALYVSKENEIVCSLRKNQMHHFLFNEIPFEFVVPYKNSWDVHPFNFVNPKKTFQTLADCTKGPLIIQISDNIIGTQFAIKRKYKDTTVVLKNFMGYQLTKLCSGQAHSIPIEIASIKQNDNAMDIFLEHMSKNKYQAHQKTIKFNVITEFHHAGYAAKKSNKLDVVVNNAIGKRRFKQQIQKQPSKELDKLLSNDNSYRQTTRTSNNQSRKIGSLNSQNGLNSPPKGQTQTQFDDINEPKSQFHKTSGEIMKLLHPSIDDDLVEQNNKHIWVPGFLSQNSQNSQNRGLKNSNHNTKDCWNQKLSIRKNYQNAMHIETQYDNIYKTQKQIEQEEEREKSKKIIGPKQFRCGTPVQSNLICNYISRNSSVPQHQFRAIEKVKWISPQDFKV</sequence>
<name>A0A8S1PTQ1_9CILI</name>